<evidence type="ECO:0000313" key="2">
    <source>
        <dbReference type="Proteomes" id="UP000789570"/>
    </source>
</evidence>
<dbReference type="Gene3D" id="3.40.720.10">
    <property type="entry name" value="Alkaline Phosphatase, subunit A"/>
    <property type="match status" value="1"/>
</dbReference>
<organism evidence="1 2">
    <name type="scientific">Funneliformis caledonium</name>
    <dbReference type="NCBI Taxonomy" id="1117310"/>
    <lineage>
        <taxon>Eukaryota</taxon>
        <taxon>Fungi</taxon>
        <taxon>Fungi incertae sedis</taxon>
        <taxon>Mucoromycota</taxon>
        <taxon>Glomeromycotina</taxon>
        <taxon>Glomeromycetes</taxon>
        <taxon>Glomerales</taxon>
        <taxon>Glomeraceae</taxon>
        <taxon>Funneliformis</taxon>
    </lineage>
</organism>
<dbReference type="AlphaFoldDB" id="A0A9N9ABV8"/>
<protein>
    <submittedName>
        <fullName evidence="1">4156_t:CDS:1</fullName>
    </submittedName>
</protein>
<keyword evidence="2" id="KW-1185">Reference proteome</keyword>
<dbReference type="Proteomes" id="UP000789570">
    <property type="component" value="Unassembled WGS sequence"/>
</dbReference>
<name>A0A9N9ABV8_9GLOM</name>
<proteinExistence type="predicted"/>
<accession>A0A9N9ABV8</accession>
<dbReference type="PANTHER" id="PTHR10151:SF120">
    <property type="entry name" value="BIS(5'-ADENOSYL)-TRIPHOSPHATASE"/>
    <property type="match status" value="1"/>
</dbReference>
<comment type="caution">
    <text evidence="1">The sequence shown here is derived from an EMBL/GenBank/DDBJ whole genome shotgun (WGS) entry which is preliminary data.</text>
</comment>
<dbReference type="SUPFAM" id="SSF53649">
    <property type="entry name" value="Alkaline phosphatase-like"/>
    <property type="match status" value="1"/>
</dbReference>
<dbReference type="InterPro" id="IPR002591">
    <property type="entry name" value="Phosphodiest/P_Trfase"/>
</dbReference>
<dbReference type="EMBL" id="CAJVPQ010001012">
    <property type="protein sequence ID" value="CAG8526554.1"/>
    <property type="molecule type" value="Genomic_DNA"/>
</dbReference>
<dbReference type="PANTHER" id="PTHR10151">
    <property type="entry name" value="ECTONUCLEOTIDE PYROPHOSPHATASE/PHOSPHODIESTERASE"/>
    <property type="match status" value="1"/>
</dbReference>
<gene>
    <name evidence="1" type="ORF">FCALED_LOCUS4965</name>
</gene>
<dbReference type="GO" id="GO:0016787">
    <property type="term" value="F:hydrolase activity"/>
    <property type="evidence" value="ECO:0007669"/>
    <property type="project" value="UniProtKB-ARBA"/>
</dbReference>
<dbReference type="Pfam" id="PF01663">
    <property type="entry name" value="Phosphodiest"/>
    <property type="match status" value="1"/>
</dbReference>
<reference evidence="1" key="1">
    <citation type="submission" date="2021-06" db="EMBL/GenBank/DDBJ databases">
        <authorList>
            <person name="Kallberg Y."/>
            <person name="Tangrot J."/>
            <person name="Rosling A."/>
        </authorList>
    </citation>
    <scope>NUCLEOTIDE SEQUENCE</scope>
    <source>
        <strain evidence="1">UK204</strain>
    </source>
</reference>
<dbReference type="InterPro" id="IPR017850">
    <property type="entry name" value="Alkaline_phosphatase_core_sf"/>
</dbReference>
<sequence length="310" mass="35049">MSEMHEIIVEEFNENYPLKRTKNPPYKRVILLALDGLGTVYKKVHTPNLDSFTFLGSEVRAQFPTNSAENWGSILHGVIPSKHGLTNDKVGLKPYDEKSPYPSIFKLLKQNHDERKLASFVSWGSINTGIIELSVNMDKYSPEINIFIRFWLWIKLKILSNSSFDPYVVSKVTNYILDPQNNDVEFLFIHLVDVDEHGHAHGWGSKNYLNQMIMMDSQIGEILKAIETAGWSEDSLVIATTDHGGVNHGHGGKSDDETLVFMGLKCNGFNKWKVLKEKITNMDCASIILNALGCEIPSWFDAKLPSGFFI</sequence>
<evidence type="ECO:0000313" key="1">
    <source>
        <dbReference type="EMBL" id="CAG8526554.1"/>
    </source>
</evidence>
<dbReference type="OrthoDB" id="4062651at2759"/>